<reference evidence="5" key="1">
    <citation type="journal article" date="2021" name="Nat. Commun.">
        <title>Genetic determinants of endophytism in the Arabidopsis root mycobiome.</title>
        <authorList>
            <person name="Mesny F."/>
            <person name="Miyauchi S."/>
            <person name="Thiergart T."/>
            <person name="Pickel B."/>
            <person name="Atanasova L."/>
            <person name="Karlsson M."/>
            <person name="Huettel B."/>
            <person name="Barry K.W."/>
            <person name="Haridas S."/>
            <person name="Chen C."/>
            <person name="Bauer D."/>
            <person name="Andreopoulos W."/>
            <person name="Pangilinan J."/>
            <person name="LaButti K."/>
            <person name="Riley R."/>
            <person name="Lipzen A."/>
            <person name="Clum A."/>
            <person name="Drula E."/>
            <person name="Henrissat B."/>
            <person name="Kohler A."/>
            <person name="Grigoriev I.V."/>
            <person name="Martin F.M."/>
            <person name="Hacquard S."/>
        </authorList>
    </citation>
    <scope>NUCLEOTIDE SEQUENCE</scope>
    <source>
        <strain evidence="5">MPI-CAGE-CH-0235</strain>
    </source>
</reference>
<evidence type="ECO:0000256" key="2">
    <source>
        <dbReference type="ARBA" id="ARBA00022801"/>
    </source>
</evidence>
<gene>
    <name evidence="5" type="ORF">B0I35DRAFT_414954</name>
</gene>
<evidence type="ECO:0000313" key="5">
    <source>
        <dbReference type="EMBL" id="KAH7303765.1"/>
    </source>
</evidence>
<dbReference type="Proteomes" id="UP000813444">
    <property type="component" value="Unassembled WGS sequence"/>
</dbReference>
<keyword evidence="2" id="KW-0378">Hydrolase</keyword>
<dbReference type="Gene3D" id="3.20.20.300">
    <property type="entry name" value="Glycoside hydrolase, family 3, N-terminal domain"/>
    <property type="match status" value="1"/>
</dbReference>
<organism evidence="5 6">
    <name type="scientific">Stachybotrys elegans</name>
    <dbReference type="NCBI Taxonomy" id="80388"/>
    <lineage>
        <taxon>Eukaryota</taxon>
        <taxon>Fungi</taxon>
        <taxon>Dikarya</taxon>
        <taxon>Ascomycota</taxon>
        <taxon>Pezizomycotina</taxon>
        <taxon>Sordariomycetes</taxon>
        <taxon>Hypocreomycetidae</taxon>
        <taxon>Hypocreales</taxon>
        <taxon>Stachybotryaceae</taxon>
        <taxon>Stachybotrys</taxon>
    </lineage>
</organism>
<evidence type="ECO:0000256" key="3">
    <source>
        <dbReference type="ARBA" id="ARBA00023180"/>
    </source>
</evidence>
<dbReference type="SUPFAM" id="SSF51445">
    <property type="entry name" value="(Trans)glycosidases"/>
    <property type="match status" value="1"/>
</dbReference>
<comment type="similarity">
    <text evidence="1">Belongs to the glycosyl hydrolase 3 family.</text>
</comment>
<comment type="caution">
    <text evidence="5">The sequence shown here is derived from an EMBL/GenBank/DDBJ whole genome shotgun (WGS) entry which is preliminary data.</text>
</comment>
<dbReference type="InterPro" id="IPR017853">
    <property type="entry name" value="GH"/>
</dbReference>
<dbReference type="InterPro" id="IPR044993">
    <property type="entry name" value="BXL"/>
</dbReference>
<dbReference type="GO" id="GO:0046556">
    <property type="term" value="F:alpha-L-arabinofuranosidase activity"/>
    <property type="evidence" value="ECO:0007669"/>
    <property type="project" value="TreeGrafter"/>
</dbReference>
<dbReference type="GO" id="GO:0045493">
    <property type="term" value="P:xylan catabolic process"/>
    <property type="evidence" value="ECO:0007669"/>
    <property type="project" value="InterPro"/>
</dbReference>
<evidence type="ECO:0000256" key="1">
    <source>
        <dbReference type="ARBA" id="ARBA00005336"/>
    </source>
</evidence>
<dbReference type="GO" id="GO:0009044">
    <property type="term" value="F:xylan 1,4-beta-xylosidase activity"/>
    <property type="evidence" value="ECO:0007669"/>
    <property type="project" value="InterPro"/>
</dbReference>
<dbReference type="PANTHER" id="PTHR42721:SF3">
    <property type="entry name" value="BETA-D-XYLOSIDASE 5-RELATED"/>
    <property type="match status" value="1"/>
</dbReference>
<dbReference type="InterPro" id="IPR036962">
    <property type="entry name" value="Glyco_hydro_3_N_sf"/>
</dbReference>
<feature type="region of interest" description="Disordered" evidence="4">
    <location>
        <begin position="153"/>
        <end position="180"/>
    </location>
</feature>
<sequence>MCAYNAVNGVPSCANNYLMETILYGHWNWTESNNYITSNCKAVLNVSENHHYVETNAEGTAICFIRDMDNSYKSSSDIPRVWLQGLLPEDVVDRALRRTFKSLVWVRYFDRDAPNGLKAAQVPYRGTGRAELNYLQLLPHSTSLKIPAEASQINGEPDAQSPERHSPTHSQPYSSFKHIV</sequence>
<dbReference type="EMBL" id="JAGPNK010000029">
    <property type="protein sequence ID" value="KAH7303765.1"/>
    <property type="molecule type" value="Genomic_DNA"/>
</dbReference>
<dbReference type="OrthoDB" id="47059at2759"/>
<keyword evidence="6" id="KW-1185">Reference proteome</keyword>
<keyword evidence="3" id="KW-0325">Glycoprotein</keyword>
<evidence type="ECO:0000313" key="6">
    <source>
        <dbReference type="Proteomes" id="UP000813444"/>
    </source>
</evidence>
<dbReference type="AlphaFoldDB" id="A0A8K0SHQ7"/>
<proteinExistence type="inferred from homology"/>
<evidence type="ECO:0000256" key="4">
    <source>
        <dbReference type="SAM" id="MobiDB-lite"/>
    </source>
</evidence>
<dbReference type="PANTHER" id="PTHR42721">
    <property type="entry name" value="SUGAR HYDROLASE-RELATED"/>
    <property type="match status" value="1"/>
</dbReference>
<dbReference type="GO" id="GO:0031222">
    <property type="term" value="P:arabinan catabolic process"/>
    <property type="evidence" value="ECO:0007669"/>
    <property type="project" value="TreeGrafter"/>
</dbReference>
<name>A0A8K0SHQ7_9HYPO</name>
<protein>
    <submittedName>
        <fullName evidence="5">Uncharacterized protein</fullName>
    </submittedName>
</protein>
<accession>A0A8K0SHQ7</accession>